<dbReference type="EMBL" id="FOWZ01000002">
    <property type="protein sequence ID" value="SFP07848.1"/>
    <property type="molecule type" value="Genomic_DNA"/>
</dbReference>
<name>A0A1I5ME03_9SPHN</name>
<reference evidence="2" key="1">
    <citation type="submission" date="2016-10" db="EMBL/GenBank/DDBJ databases">
        <authorList>
            <person name="Varghese N."/>
            <person name="Submissions S."/>
        </authorList>
    </citation>
    <scope>NUCLEOTIDE SEQUENCE [LARGE SCALE GENOMIC DNA]</scope>
    <source>
        <strain evidence="2">CGMCC 1.7715</strain>
    </source>
</reference>
<proteinExistence type="predicted"/>
<protein>
    <submittedName>
        <fullName evidence="1">Uncharacterized protein</fullName>
    </submittedName>
</protein>
<dbReference type="STRING" id="604088.SAMN04488060_1309"/>
<accession>A0A1I5ME03</accession>
<sequence length="150" mass="17280">MLERILLLEILHALVKIFKALEDRSAEFIQSAGCLGEQRCRPKSALFFSVFRIASGRFPPLEIYWAQSLFCHAKVLCFSTIYSARLLPVDFFCFKTFEQLFGILGCLYEIDLSNPFSLIALSNEIDNRTQKRVSEAQIVSSYTSFEHHRD</sequence>
<evidence type="ECO:0000313" key="1">
    <source>
        <dbReference type="EMBL" id="SFP07848.1"/>
    </source>
</evidence>
<dbReference type="Proteomes" id="UP000199331">
    <property type="component" value="Unassembled WGS sequence"/>
</dbReference>
<dbReference type="AlphaFoldDB" id="A0A1I5ME03"/>
<evidence type="ECO:0000313" key="2">
    <source>
        <dbReference type="Proteomes" id="UP000199331"/>
    </source>
</evidence>
<organism evidence="1 2">
    <name type="scientific">Qipengyuania nanhaisediminis</name>
    <dbReference type="NCBI Taxonomy" id="604088"/>
    <lineage>
        <taxon>Bacteria</taxon>
        <taxon>Pseudomonadati</taxon>
        <taxon>Pseudomonadota</taxon>
        <taxon>Alphaproteobacteria</taxon>
        <taxon>Sphingomonadales</taxon>
        <taxon>Erythrobacteraceae</taxon>
        <taxon>Qipengyuania</taxon>
    </lineage>
</organism>
<gene>
    <name evidence="1" type="ORF">SAMN04488060_1309</name>
</gene>
<keyword evidence="2" id="KW-1185">Reference proteome</keyword>